<dbReference type="Pfam" id="PF07859">
    <property type="entry name" value="Abhydrolase_3"/>
    <property type="match status" value="1"/>
</dbReference>
<accession>A0A239PKW4</accession>
<dbReference type="PANTHER" id="PTHR48081">
    <property type="entry name" value="AB HYDROLASE SUPERFAMILY PROTEIN C4A8.06C"/>
    <property type="match status" value="1"/>
</dbReference>
<dbReference type="InterPro" id="IPR002168">
    <property type="entry name" value="Lipase_GDXG_HIS_AS"/>
</dbReference>
<dbReference type="InterPro" id="IPR050300">
    <property type="entry name" value="GDXG_lipolytic_enzyme"/>
</dbReference>
<dbReference type="OrthoDB" id="9806180at2"/>
<dbReference type="GO" id="GO:0016787">
    <property type="term" value="F:hydrolase activity"/>
    <property type="evidence" value="ECO:0007669"/>
    <property type="project" value="UniProtKB-KW"/>
</dbReference>
<dbReference type="InterPro" id="IPR013094">
    <property type="entry name" value="AB_hydrolase_3"/>
</dbReference>
<dbReference type="AlphaFoldDB" id="A0A239PKW4"/>
<keyword evidence="5" id="KW-1185">Reference proteome</keyword>
<keyword evidence="2" id="KW-0378">Hydrolase</keyword>
<dbReference type="FunFam" id="3.40.50.1820:FF:000089">
    <property type="entry name" value="Alpha/beta hydrolase"/>
    <property type="match status" value="1"/>
</dbReference>
<evidence type="ECO:0000256" key="1">
    <source>
        <dbReference type="ARBA" id="ARBA00010515"/>
    </source>
</evidence>
<evidence type="ECO:0000313" key="5">
    <source>
        <dbReference type="Proteomes" id="UP000198346"/>
    </source>
</evidence>
<dbReference type="SUPFAM" id="SSF53474">
    <property type="entry name" value="alpha/beta-Hydrolases"/>
    <property type="match status" value="1"/>
</dbReference>
<evidence type="ECO:0000313" key="4">
    <source>
        <dbReference type="EMBL" id="SNT67694.1"/>
    </source>
</evidence>
<sequence>MPDVDSKTRTLLDMMAALDEPPLSRQTVEEFRARRERGRPLINPTSPELPIIQDIEVDGGAGTLKARLYDVAEGAARPTLVYFHGGGFCYGDLESHDPLCRRLAHHGGFRVIAVDYRLAPEHPFPAAVEDACAATACVAREAARFGADPLRIAVGGDSAGANLATVAARLACRNGGPSLRFQLLIYPVTQQSRTTPSREKFAEGYFLTKESMDWFHGHYLGSAYDPTDERISPLDAPVPEGLPPALIVTAGFDPLRDEGLAYAEALNAAGVRADYKEYPDQIHGFFSFTAFSSVAEEAIADAARAVRAALEG</sequence>
<evidence type="ECO:0000256" key="2">
    <source>
        <dbReference type="ARBA" id="ARBA00022801"/>
    </source>
</evidence>
<dbReference type="EMBL" id="FZQA01000001">
    <property type="protein sequence ID" value="SNT67694.1"/>
    <property type="molecule type" value="Genomic_DNA"/>
</dbReference>
<comment type="similarity">
    <text evidence="1">Belongs to the 'GDXG' lipolytic enzyme family.</text>
</comment>
<dbReference type="PROSITE" id="PS01173">
    <property type="entry name" value="LIPASE_GDXG_HIS"/>
    <property type="match status" value="1"/>
</dbReference>
<protein>
    <submittedName>
        <fullName evidence="4">Acetyl esterase</fullName>
    </submittedName>
</protein>
<organism evidence="4 5">
    <name type="scientific">Amphiplicatus metriothermophilus</name>
    <dbReference type="NCBI Taxonomy" id="1519374"/>
    <lineage>
        <taxon>Bacteria</taxon>
        <taxon>Pseudomonadati</taxon>
        <taxon>Pseudomonadota</taxon>
        <taxon>Alphaproteobacteria</taxon>
        <taxon>Parvularculales</taxon>
        <taxon>Parvularculaceae</taxon>
        <taxon>Amphiplicatus</taxon>
    </lineage>
</organism>
<evidence type="ECO:0000259" key="3">
    <source>
        <dbReference type="Pfam" id="PF07859"/>
    </source>
</evidence>
<proteinExistence type="inferred from homology"/>
<dbReference type="RefSeq" id="WP_089410715.1">
    <property type="nucleotide sequence ID" value="NZ_FZQA01000001.1"/>
</dbReference>
<dbReference type="PANTHER" id="PTHR48081:SF8">
    <property type="entry name" value="ALPHA_BETA HYDROLASE FOLD-3 DOMAIN-CONTAINING PROTEIN-RELATED"/>
    <property type="match status" value="1"/>
</dbReference>
<name>A0A239PKW4_9PROT</name>
<dbReference type="InterPro" id="IPR029058">
    <property type="entry name" value="AB_hydrolase_fold"/>
</dbReference>
<feature type="domain" description="Alpha/beta hydrolase fold-3" evidence="3">
    <location>
        <begin position="80"/>
        <end position="286"/>
    </location>
</feature>
<dbReference type="Gene3D" id="3.40.50.1820">
    <property type="entry name" value="alpha/beta hydrolase"/>
    <property type="match status" value="1"/>
</dbReference>
<reference evidence="4 5" key="1">
    <citation type="submission" date="2017-07" db="EMBL/GenBank/DDBJ databases">
        <authorList>
            <person name="Sun Z.S."/>
            <person name="Albrecht U."/>
            <person name="Echele G."/>
            <person name="Lee C.C."/>
        </authorList>
    </citation>
    <scope>NUCLEOTIDE SEQUENCE [LARGE SCALE GENOMIC DNA]</scope>
    <source>
        <strain evidence="4 5">CGMCC 1.12710</strain>
    </source>
</reference>
<dbReference type="Proteomes" id="UP000198346">
    <property type="component" value="Unassembled WGS sequence"/>
</dbReference>
<gene>
    <name evidence="4" type="ORF">SAMN06297382_0186</name>
</gene>